<comment type="caution">
    <text evidence="2">The sequence shown here is derived from an EMBL/GenBank/DDBJ whole genome shotgun (WGS) entry which is preliminary data.</text>
</comment>
<dbReference type="EMBL" id="CM026421">
    <property type="protein sequence ID" value="KAG0592492.1"/>
    <property type="molecule type" value="Genomic_DNA"/>
</dbReference>
<reference evidence="2" key="1">
    <citation type="submission" date="2020-06" db="EMBL/GenBank/DDBJ databases">
        <title>WGS assembly of Ceratodon purpureus strain R40.</title>
        <authorList>
            <person name="Carey S.B."/>
            <person name="Jenkins J."/>
            <person name="Shu S."/>
            <person name="Lovell J.T."/>
            <person name="Sreedasyam A."/>
            <person name="Maumus F."/>
            <person name="Tiley G.P."/>
            <person name="Fernandez-Pozo N."/>
            <person name="Barry K."/>
            <person name="Chen C."/>
            <person name="Wang M."/>
            <person name="Lipzen A."/>
            <person name="Daum C."/>
            <person name="Saski C.A."/>
            <person name="Payton A.C."/>
            <person name="Mcbreen J.C."/>
            <person name="Conrad R.E."/>
            <person name="Kollar L.M."/>
            <person name="Olsson S."/>
            <person name="Huttunen S."/>
            <person name="Landis J.B."/>
            <person name="Wickett N.J."/>
            <person name="Johnson M.G."/>
            <person name="Rensing S.A."/>
            <person name="Grimwood J."/>
            <person name="Schmutz J."/>
            <person name="Mcdaniel S.F."/>
        </authorList>
    </citation>
    <scope>NUCLEOTIDE SEQUENCE</scope>
    <source>
        <strain evidence="2">R40</strain>
    </source>
</reference>
<gene>
    <name evidence="2" type="ORF">KC19_1G256700</name>
</gene>
<evidence type="ECO:0000313" key="2">
    <source>
        <dbReference type="EMBL" id="KAG0592492.1"/>
    </source>
</evidence>
<feature type="region of interest" description="Disordered" evidence="1">
    <location>
        <begin position="82"/>
        <end position="116"/>
    </location>
</feature>
<evidence type="ECO:0000256" key="1">
    <source>
        <dbReference type="SAM" id="MobiDB-lite"/>
    </source>
</evidence>
<sequence length="116" mass="13274">MNLFIVLPCAAICILLIIVGCFTYFSTHVSKTTLLGTEKNGQEHISQRLPTSERLEMMHYVSHGSSTDEDHTTHVHYCAKDEEQELEEPDDAEEFSEVDMEDEKHDSPFNTHNPFC</sequence>
<name>A0A8T0JBR5_CERPU</name>
<dbReference type="AlphaFoldDB" id="A0A8T0JBR5"/>
<organism evidence="2 3">
    <name type="scientific">Ceratodon purpureus</name>
    <name type="common">Fire moss</name>
    <name type="synonym">Dicranum purpureum</name>
    <dbReference type="NCBI Taxonomy" id="3225"/>
    <lineage>
        <taxon>Eukaryota</taxon>
        <taxon>Viridiplantae</taxon>
        <taxon>Streptophyta</taxon>
        <taxon>Embryophyta</taxon>
        <taxon>Bryophyta</taxon>
        <taxon>Bryophytina</taxon>
        <taxon>Bryopsida</taxon>
        <taxon>Dicranidae</taxon>
        <taxon>Pseudoditrichales</taxon>
        <taxon>Ditrichaceae</taxon>
        <taxon>Ceratodon</taxon>
    </lineage>
</organism>
<accession>A0A8T0JBR5</accession>
<protein>
    <submittedName>
        <fullName evidence="2">Uncharacterized protein</fullName>
    </submittedName>
</protein>
<keyword evidence="3" id="KW-1185">Reference proteome</keyword>
<proteinExistence type="predicted"/>
<evidence type="ECO:0000313" key="3">
    <source>
        <dbReference type="Proteomes" id="UP000822688"/>
    </source>
</evidence>
<feature type="compositionally biased region" description="Acidic residues" evidence="1">
    <location>
        <begin position="82"/>
        <end position="101"/>
    </location>
</feature>
<dbReference type="Proteomes" id="UP000822688">
    <property type="component" value="Chromosome 1"/>
</dbReference>